<dbReference type="OrthoDB" id="5106543at2759"/>
<feature type="compositionally biased region" description="Basic and acidic residues" evidence="1">
    <location>
        <begin position="12"/>
        <end position="34"/>
    </location>
</feature>
<protein>
    <submittedName>
        <fullName evidence="2">Uncharacterized protein</fullName>
    </submittedName>
</protein>
<dbReference type="EMBL" id="NKCI01000081">
    <property type="protein sequence ID" value="RSL57505.1"/>
    <property type="molecule type" value="Genomic_DNA"/>
</dbReference>
<comment type="caution">
    <text evidence="2">The sequence shown here is derived from an EMBL/GenBank/DDBJ whole genome shotgun (WGS) entry which is preliminary data.</text>
</comment>
<evidence type="ECO:0000313" key="3">
    <source>
        <dbReference type="Proteomes" id="UP000288168"/>
    </source>
</evidence>
<name>A0A428PWU8_9HYPO</name>
<accession>A0A428PWU8</accession>
<feature type="region of interest" description="Disordered" evidence="1">
    <location>
        <begin position="1"/>
        <end position="39"/>
    </location>
</feature>
<evidence type="ECO:0000313" key="2">
    <source>
        <dbReference type="EMBL" id="RSL57505.1"/>
    </source>
</evidence>
<evidence type="ECO:0000256" key="1">
    <source>
        <dbReference type="SAM" id="MobiDB-lite"/>
    </source>
</evidence>
<proteinExistence type="predicted"/>
<gene>
    <name evidence="2" type="ORF">CEP54_008248</name>
</gene>
<reference evidence="2 3" key="1">
    <citation type="submission" date="2017-06" db="EMBL/GenBank/DDBJ databases">
        <title>Comparative genomic analysis of Ambrosia Fusariam Clade fungi.</title>
        <authorList>
            <person name="Stajich J.E."/>
            <person name="Carrillo J."/>
            <person name="Kijimoto T."/>
            <person name="Eskalen A."/>
            <person name="O'Donnell K."/>
            <person name="Kasson M."/>
        </authorList>
    </citation>
    <scope>NUCLEOTIDE SEQUENCE [LARGE SCALE GENOMIC DNA]</scope>
    <source>
        <strain evidence="2 3">NRRL62584</strain>
    </source>
</reference>
<sequence length="68" mass="7507">MSSIGYGQQLIGREEPFPGPDNHSKMKRSCENAEHIGSSPRTLANTTVMSSVRGHSPIIAIAQRQRMR</sequence>
<organism evidence="2 3">
    <name type="scientific">Fusarium duplospermum</name>
    <dbReference type="NCBI Taxonomy" id="1325734"/>
    <lineage>
        <taxon>Eukaryota</taxon>
        <taxon>Fungi</taxon>
        <taxon>Dikarya</taxon>
        <taxon>Ascomycota</taxon>
        <taxon>Pezizomycotina</taxon>
        <taxon>Sordariomycetes</taxon>
        <taxon>Hypocreomycetidae</taxon>
        <taxon>Hypocreales</taxon>
        <taxon>Nectriaceae</taxon>
        <taxon>Fusarium</taxon>
        <taxon>Fusarium solani species complex</taxon>
    </lineage>
</organism>
<keyword evidence="3" id="KW-1185">Reference proteome</keyword>
<dbReference type="Proteomes" id="UP000288168">
    <property type="component" value="Unassembled WGS sequence"/>
</dbReference>
<dbReference type="AlphaFoldDB" id="A0A428PWU8"/>
<dbReference type="STRING" id="1325734.A0A428PWU8"/>